<dbReference type="EMBL" id="CP027059">
    <property type="protein sequence ID" value="UQZ81546.1"/>
    <property type="molecule type" value="Genomic_DNA"/>
</dbReference>
<evidence type="ECO:0000256" key="3">
    <source>
        <dbReference type="SAM" id="SignalP"/>
    </source>
</evidence>
<dbReference type="Pfam" id="PF01497">
    <property type="entry name" value="Peripla_BP_2"/>
    <property type="match status" value="1"/>
</dbReference>
<sequence>MLSKPRYASYITVVSTLLAIALLSGCGTEPAGTAPAGRGELPDAPAAVNASGGNNSQEAAVFAQWEDSTGKQVVLHKKPERIVVLNPEYLDLLYSVGGQAVGRTDTPDIQPPKGAEQAVSVGQLSSPSLEQLVALKPDLVIGHPQFHSSLQEALAASGIPLALMRLNSYEDIIRQTQLMGKLAGTEPHATELLAALDGRLQQLLFKRPAETKTFAMMNVTPASISLQRSDTTGLEIAKLLKLTNVAETLTPSQKSPTTTPYSLEKLVELDPDYIFIVIHGSKDTGERKIKSDLQSNPAWSSLRAVKEGRMIIAPSSLFLTNPGLKLDESVLYMGKLVYPEIYGHAD</sequence>
<protein>
    <submittedName>
        <fullName evidence="5">Fe(3+)-citrate-binding protein YfmC</fullName>
    </submittedName>
</protein>
<evidence type="ECO:0000313" key="6">
    <source>
        <dbReference type="Proteomes" id="UP001057134"/>
    </source>
</evidence>
<dbReference type="PROSITE" id="PS50983">
    <property type="entry name" value="FE_B12_PBP"/>
    <property type="match status" value="1"/>
</dbReference>
<dbReference type="PANTHER" id="PTHR30535">
    <property type="entry name" value="VITAMIN B12-BINDING PROTEIN"/>
    <property type="match status" value="1"/>
</dbReference>
<evidence type="ECO:0000313" key="5">
    <source>
        <dbReference type="EMBL" id="UQZ81546.1"/>
    </source>
</evidence>
<dbReference type="InterPro" id="IPR002491">
    <property type="entry name" value="ABC_transptr_periplasmic_BD"/>
</dbReference>
<feature type="signal peptide" evidence="3">
    <location>
        <begin position="1"/>
        <end position="31"/>
    </location>
</feature>
<dbReference type="PANTHER" id="PTHR30535:SF34">
    <property type="entry name" value="MOLYBDATE-BINDING PROTEIN MOLA"/>
    <property type="match status" value="1"/>
</dbReference>
<reference evidence="5" key="1">
    <citation type="submission" date="2018-02" db="EMBL/GenBank/DDBJ databases">
        <authorList>
            <person name="Kim S.-K."/>
            <person name="Jung H.-I."/>
            <person name="Lee S.-W."/>
        </authorList>
    </citation>
    <scope>NUCLEOTIDE SEQUENCE</scope>
    <source>
        <strain evidence="5">SK3146</strain>
    </source>
</reference>
<feature type="region of interest" description="Disordered" evidence="2">
    <location>
        <begin position="31"/>
        <end position="53"/>
    </location>
</feature>
<evidence type="ECO:0000256" key="2">
    <source>
        <dbReference type="SAM" id="MobiDB-lite"/>
    </source>
</evidence>
<dbReference type="PROSITE" id="PS51257">
    <property type="entry name" value="PROKAR_LIPOPROTEIN"/>
    <property type="match status" value="1"/>
</dbReference>
<accession>A0ABY4RGE9</accession>
<keyword evidence="6" id="KW-1185">Reference proteome</keyword>
<dbReference type="Gene3D" id="3.40.50.1980">
    <property type="entry name" value="Nitrogenase molybdenum iron protein domain"/>
    <property type="match status" value="2"/>
</dbReference>
<dbReference type="Proteomes" id="UP001057134">
    <property type="component" value="Chromosome"/>
</dbReference>
<proteinExistence type="inferred from homology"/>
<dbReference type="InterPro" id="IPR050902">
    <property type="entry name" value="ABC_Transporter_SBP"/>
</dbReference>
<evidence type="ECO:0000259" key="4">
    <source>
        <dbReference type="PROSITE" id="PS50983"/>
    </source>
</evidence>
<gene>
    <name evidence="5" type="primary">yfmC_1</name>
    <name evidence="5" type="ORF">SK3146_00702</name>
</gene>
<organism evidence="5 6">
    <name type="scientific">Paenibacillus konkukensis</name>
    <dbReference type="NCBI Taxonomy" id="2020716"/>
    <lineage>
        <taxon>Bacteria</taxon>
        <taxon>Bacillati</taxon>
        <taxon>Bacillota</taxon>
        <taxon>Bacilli</taxon>
        <taxon>Bacillales</taxon>
        <taxon>Paenibacillaceae</taxon>
        <taxon>Paenibacillus</taxon>
    </lineage>
</organism>
<reference evidence="5" key="2">
    <citation type="journal article" date="2021" name="J Anim Sci Technol">
        <title>Complete genome sequence of Paenibacillus konkukensis sp. nov. SK3146 as a potential probiotic strain.</title>
        <authorList>
            <person name="Jung H.I."/>
            <person name="Park S."/>
            <person name="Niu K.M."/>
            <person name="Lee S.W."/>
            <person name="Kothari D."/>
            <person name="Yi K.J."/>
            <person name="Kim S.K."/>
        </authorList>
    </citation>
    <scope>NUCLEOTIDE SEQUENCE</scope>
    <source>
        <strain evidence="5">SK3146</strain>
    </source>
</reference>
<evidence type="ECO:0000256" key="1">
    <source>
        <dbReference type="ARBA" id="ARBA00008814"/>
    </source>
</evidence>
<feature type="chain" id="PRO_5045896734" evidence="3">
    <location>
        <begin position="32"/>
        <end position="346"/>
    </location>
</feature>
<keyword evidence="3" id="KW-0732">Signal</keyword>
<feature type="domain" description="Fe/B12 periplasmic-binding" evidence="4">
    <location>
        <begin position="81"/>
        <end position="341"/>
    </location>
</feature>
<dbReference type="RefSeq" id="WP_249863775.1">
    <property type="nucleotide sequence ID" value="NZ_CP027059.1"/>
</dbReference>
<comment type="similarity">
    <text evidence="1">Belongs to the bacterial solute-binding protein 8 family.</text>
</comment>
<dbReference type="SUPFAM" id="SSF53807">
    <property type="entry name" value="Helical backbone' metal receptor"/>
    <property type="match status" value="1"/>
</dbReference>
<name>A0ABY4RGE9_9BACL</name>